<sequence>MASIPSPLIFDILIKLPVKSLARFKALNKLCCSFITDPSFINIHLKKCTAKEAEPENDPCLIVSCMEHRSLHSTIHFLTVRNEHAVLEYSPPVSFDSYQLLPSCNGLVCFYGLHGGVYVCNPCTKDMVKLPDFDAQGRRFLSCGFGFDDTSGKHKVIKILEPLILGIFSMGNGSWRKIRQHPCFGFLHHQPPVFSGGFFYWFSSTSLSIVSFDIRNEIFEAITPPKSVSDKDWCQLYLVELGGELCLVDLDYELDQARKGMEIWMLKKEHWVRLGSIVHRSEPIDTSRPVGLKGNEILLHGFIKGVGNLSFYNLQTGGFRPLEIRGIPSQCFHVSHHVESLFQAGH</sequence>
<proteinExistence type="predicted"/>
<dbReference type="NCBIfam" id="TIGR01640">
    <property type="entry name" value="F_box_assoc_1"/>
    <property type="match status" value="1"/>
</dbReference>
<dbReference type="Proteomes" id="UP001472677">
    <property type="component" value="Unassembled WGS sequence"/>
</dbReference>
<comment type="caution">
    <text evidence="2">The sequence shown here is derived from an EMBL/GenBank/DDBJ whole genome shotgun (WGS) entry which is preliminary data.</text>
</comment>
<dbReference type="InterPro" id="IPR050796">
    <property type="entry name" value="SCF_F-box_component"/>
</dbReference>
<feature type="domain" description="F-box associated beta-propeller type 3" evidence="1">
    <location>
        <begin position="83"/>
        <end position="333"/>
    </location>
</feature>
<dbReference type="EMBL" id="JBBPBM010000068">
    <property type="protein sequence ID" value="KAK8513957.1"/>
    <property type="molecule type" value="Genomic_DNA"/>
</dbReference>
<organism evidence="2 3">
    <name type="scientific">Hibiscus sabdariffa</name>
    <name type="common">roselle</name>
    <dbReference type="NCBI Taxonomy" id="183260"/>
    <lineage>
        <taxon>Eukaryota</taxon>
        <taxon>Viridiplantae</taxon>
        <taxon>Streptophyta</taxon>
        <taxon>Embryophyta</taxon>
        <taxon>Tracheophyta</taxon>
        <taxon>Spermatophyta</taxon>
        <taxon>Magnoliopsida</taxon>
        <taxon>eudicotyledons</taxon>
        <taxon>Gunneridae</taxon>
        <taxon>Pentapetalae</taxon>
        <taxon>rosids</taxon>
        <taxon>malvids</taxon>
        <taxon>Malvales</taxon>
        <taxon>Malvaceae</taxon>
        <taxon>Malvoideae</taxon>
        <taxon>Hibiscus</taxon>
    </lineage>
</organism>
<evidence type="ECO:0000313" key="2">
    <source>
        <dbReference type="EMBL" id="KAK8513957.1"/>
    </source>
</evidence>
<dbReference type="PANTHER" id="PTHR31672:SF13">
    <property type="entry name" value="F-BOX PROTEIN CPR30-LIKE"/>
    <property type="match status" value="1"/>
</dbReference>
<evidence type="ECO:0000313" key="3">
    <source>
        <dbReference type="Proteomes" id="UP001472677"/>
    </source>
</evidence>
<dbReference type="InterPro" id="IPR013187">
    <property type="entry name" value="F-box-assoc_dom_typ3"/>
</dbReference>
<protein>
    <recommendedName>
        <fullName evidence="1">F-box associated beta-propeller type 3 domain-containing protein</fullName>
    </recommendedName>
</protein>
<dbReference type="InterPro" id="IPR011043">
    <property type="entry name" value="Gal_Oxase/kelch_b-propeller"/>
</dbReference>
<evidence type="ECO:0000259" key="1">
    <source>
        <dbReference type="Pfam" id="PF08268"/>
    </source>
</evidence>
<dbReference type="Pfam" id="PF08268">
    <property type="entry name" value="FBA_3"/>
    <property type="match status" value="1"/>
</dbReference>
<dbReference type="SUPFAM" id="SSF50965">
    <property type="entry name" value="Galactose oxidase, central domain"/>
    <property type="match status" value="1"/>
</dbReference>
<gene>
    <name evidence="2" type="ORF">V6N12_037322</name>
</gene>
<reference evidence="2 3" key="1">
    <citation type="journal article" date="2024" name="G3 (Bethesda)">
        <title>Genome assembly of Hibiscus sabdariffa L. provides insights into metabolisms of medicinal natural products.</title>
        <authorList>
            <person name="Kim T."/>
        </authorList>
    </citation>
    <scope>NUCLEOTIDE SEQUENCE [LARGE SCALE GENOMIC DNA]</scope>
    <source>
        <strain evidence="2">TK-2024</strain>
        <tissue evidence="2">Old leaves</tissue>
    </source>
</reference>
<name>A0ABR2C3V2_9ROSI</name>
<accession>A0ABR2C3V2</accession>
<dbReference type="PANTHER" id="PTHR31672">
    <property type="entry name" value="BNACNNG10540D PROTEIN"/>
    <property type="match status" value="1"/>
</dbReference>
<keyword evidence="3" id="KW-1185">Reference proteome</keyword>
<dbReference type="InterPro" id="IPR017451">
    <property type="entry name" value="F-box-assoc_interact_dom"/>
</dbReference>